<keyword evidence="2" id="KW-0547">Nucleotide-binding</keyword>
<dbReference type="GO" id="GO:0006580">
    <property type="term" value="P:ethanolamine metabolic process"/>
    <property type="evidence" value="ECO:0007669"/>
    <property type="project" value="InterPro"/>
</dbReference>
<dbReference type="Gene3D" id="1.20.1200.10">
    <property type="entry name" value="Cobalamin adenosyltransferase-like"/>
    <property type="match status" value="1"/>
</dbReference>
<dbReference type="EMBL" id="FLUN01000001">
    <property type="protein sequence ID" value="SBW11698.1"/>
    <property type="molecule type" value="Genomic_DNA"/>
</dbReference>
<evidence type="ECO:0000256" key="2">
    <source>
        <dbReference type="ARBA" id="ARBA00022741"/>
    </source>
</evidence>
<sequence length="272" mass="30991">MTRVHLPKEGVERVKAITEDILRHELRNTQPDTYYIPEGKLLTPAAREYLQQRKIKIGREGEPTAEPKVVATEVPPMPQVAVSAPEGPRPKFVDFETGAYYMEKPEHMTHLYGNVLVVKNHPRILFRGKLDSLQAMVVLAQATIAEGGNQKLVDDLGNILGILREMMRCDVLDEAFRNEAIIGLTHAELRERSHDPKKFYGIQQMVLPDYTMGKDYALLNQLRTAIRETEVAAAEAFREGTKYTREDIIEELNRLSSALHIMMCMYLAGQYR</sequence>
<keyword evidence="3" id="KW-0067">ATP-binding</keyword>
<dbReference type="PIRSF" id="PIRSF012294">
    <property type="entry name" value="ATR_EutT"/>
    <property type="match status" value="1"/>
</dbReference>
<feature type="domain" description="Cobalamin adenosyltransferase-like" evidence="4">
    <location>
        <begin position="100"/>
        <end position="265"/>
    </location>
</feature>
<dbReference type="InterPro" id="IPR009194">
    <property type="entry name" value="AdoTrfase_EutT"/>
</dbReference>
<dbReference type="InterPro" id="IPR036451">
    <property type="entry name" value="CblAdoTrfase-like_sf"/>
</dbReference>
<dbReference type="GO" id="GO:0009236">
    <property type="term" value="P:cobalamin biosynthetic process"/>
    <property type="evidence" value="ECO:0007669"/>
    <property type="project" value="InterPro"/>
</dbReference>
<dbReference type="GO" id="GO:0005524">
    <property type="term" value="F:ATP binding"/>
    <property type="evidence" value="ECO:0007669"/>
    <property type="project" value="UniProtKB-KW"/>
</dbReference>
<evidence type="ECO:0000259" key="4">
    <source>
        <dbReference type="Pfam" id="PF01923"/>
    </source>
</evidence>
<dbReference type="GO" id="GO:0008817">
    <property type="term" value="F:corrinoid adenosyltransferase activity"/>
    <property type="evidence" value="ECO:0007669"/>
    <property type="project" value="InterPro"/>
</dbReference>
<keyword evidence="1 5" id="KW-0808">Transferase</keyword>
<dbReference type="AlphaFoldDB" id="A0A212KJ77"/>
<reference evidence="5" key="1">
    <citation type="submission" date="2016-04" db="EMBL/GenBank/DDBJ databases">
        <authorList>
            <person name="Evans L.H."/>
            <person name="Alamgir A."/>
            <person name="Owens N."/>
            <person name="Weber N.D."/>
            <person name="Virtaneva K."/>
            <person name="Barbian K."/>
            <person name="Babar A."/>
            <person name="Rosenke K."/>
        </authorList>
    </citation>
    <scope>NUCLEOTIDE SEQUENCE</scope>
    <source>
        <strain evidence="5">86</strain>
    </source>
</reference>
<evidence type="ECO:0000256" key="1">
    <source>
        <dbReference type="ARBA" id="ARBA00022679"/>
    </source>
</evidence>
<protein>
    <submittedName>
        <fullName evidence="5">Putative ATP:cob(I)alamin adenosyltransferase</fullName>
    </submittedName>
</protein>
<organism evidence="5">
    <name type="scientific">uncultured Eubacteriales bacterium</name>
    <dbReference type="NCBI Taxonomy" id="172733"/>
    <lineage>
        <taxon>Bacteria</taxon>
        <taxon>Bacillati</taxon>
        <taxon>Bacillota</taxon>
        <taxon>Clostridia</taxon>
        <taxon>Eubacteriales</taxon>
        <taxon>environmental samples</taxon>
    </lineage>
</organism>
<proteinExistence type="predicted"/>
<evidence type="ECO:0000256" key="3">
    <source>
        <dbReference type="ARBA" id="ARBA00022840"/>
    </source>
</evidence>
<name>A0A212KJ77_9FIRM</name>
<dbReference type="Pfam" id="PF01923">
    <property type="entry name" value="Cob_adeno_trans"/>
    <property type="match status" value="1"/>
</dbReference>
<accession>A0A212KJ77</accession>
<gene>
    <name evidence="5" type="ORF">KL86CLO1_13360</name>
</gene>
<dbReference type="SUPFAM" id="SSF89028">
    <property type="entry name" value="Cobalamin adenosyltransferase-like"/>
    <property type="match status" value="1"/>
</dbReference>
<evidence type="ECO:0000313" key="5">
    <source>
        <dbReference type="EMBL" id="SBW11698.1"/>
    </source>
</evidence>
<dbReference type="InterPro" id="IPR016030">
    <property type="entry name" value="CblAdoTrfase-like"/>
</dbReference>